<evidence type="ECO:0000313" key="2">
    <source>
        <dbReference type="Proteomes" id="UP000326344"/>
    </source>
</evidence>
<comment type="caution">
    <text evidence="1">The sequence shown here is derived from an EMBL/GenBank/DDBJ whole genome shotgun (WGS) entry which is preliminary data.</text>
</comment>
<dbReference type="EMBL" id="VTWS01000001">
    <property type="protein sequence ID" value="KAA9356875.1"/>
    <property type="molecule type" value="Genomic_DNA"/>
</dbReference>
<accession>A0A5N1JK93</accession>
<reference evidence="1 2" key="1">
    <citation type="submission" date="2019-09" db="EMBL/GenBank/DDBJ databases">
        <title>Genome Sequence of Larkinella sp MA1.</title>
        <authorList>
            <person name="Srinivasan S."/>
        </authorList>
    </citation>
    <scope>NUCLEOTIDE SEQUENCE [LARGE SCALE GENOMIC DNA]</scope>
    <source>
        <strain evidence="1 2">MA1</strain>
    </source>
</reference>
<protein>
    <submittedName>
        <fullName evidence="1">Uncharacterized protein</fullName>
    </submittedName>
</protein>
<organism evidence="1 2">
    <name type="scientific">Larkinella humicola</name>
    <dbReference type="NCBI Taxonomy" id="2607654"/>
    <lineage>
        <taxon>Bacteria</taxon>
        <taxon>Pseudomonadati</taxon>
        <taxon>Bacteroidota</taxon>
        <taxon>Cytophagia</taxon>
        <taxon>Cytophagales</taxon>
        <taxon>Spirosomataceae</taxon>
        <taxon>Larkinella</taxon>
    </lineage>
</organism>
<dbReference type="AlphaFoldDB" id="A0A5N1JK93"/>
<sequence>MKPKIPQLHTVSELEKLAQVKNLDTRPFMRSPPGDGLLLVKDIQNGFEFHFAVTDWKTDTGKMLFRITRYPYSSDSVDPKESWIEERNLKEVWERWVGLVDYYRTVDPFDGSKDPILEQYQDEFFENFEMLDEDAETKPFDLDKQVLIDRYLGDTIHRLQAKSRDPEISDADRQVYLDLIFKTNHLKETQTTQSQNQTVKELTGIWAYARKKGLKYLEIFKSEAIKELMKSGIKYLIENFEEIADASRKFFE</sequence>
<gene>
    <name evidence="1" type="ORF">F0P93_03805</name>
</gene>
<dbReference type="RefSeq" id="WP_138990278.1">
    <property type="nucleotide sequence ID" value="NZ_VTWS01000001.1"/>
</dbReference>
<evidence type="ECO:0000313" key="1">
    <source>
        <dbReference type="EMBL" id="KAA9356875.1"/>
    </source>
</evidence>
<name>A0A5N1JK93_9BACT</name>
<dbReference type="Proteomes" id="UP000326344">
    <property type="component" value="Unassembled WGS sequence"/>
</dbReference>
<proteinExistence type="predicted"/>
<keyword evidence="2" id="KW-1185">Reference proteome</keyword>